<dbReference type="PANTHER" id="PTHR47510:SF3">
    <property type="entry name" value="ENDO_EXONUCLEASE_PHOSPHATASE DOMAIN-CONTAINING PROTEIN"/>
    <property type="match status" value="1"/>
</dbReference>
<dbReference type="GO" id="GO:0003824">
    <property type="term" value="F:catalytic activity"/>
    <property type="evidence" value="ECO:0007669"/>
    <property type="project" value="InterPro"/>
</dbReference>
<dbReference type="SUPFAM" id="SSF56219">
    <property type="entry name" value="DNase I-like"/>
    <property type="match status" value="1"/>
</dbReference>
<dbReference type="OrthoDB" id="6781885at2759"/>
<evidence type="ECO:0000313" key="2">
    <source>
        <dbReference type="EMBL" id="CAH1999382.1"/>
    </source>
</evidence>
<dbReference type="InterPro" id="IPR000477">
    <property type="entry name" value="RT_dom"/>
</dbReference>
<dbReference type="PROSITE" id="PS50878">
    <property type="entry name" value="RT_POL"/>
    <property type="match status" value="1"/>
</dbReference>
<dbReference type="PANTHER" id="PTHR47510">
    <property type="entry name" value="REVERSE TRANSCRIPTASE DOMAIN-CONTAINING PROTEIN"/>
    <property type="match status" value="1"/>
</dbReference>
<dbReference type="InterPro" id="IPR043502">
    <property type="entry name" value="DNA/RNA_pol_sf"/>
</dbReference>
<proteinExistence type="predicted"/>
<sequence>MSFNVRSIQSGFLTLKEYVVDCAVDVVGLSETWLTPDIDSSSVFINDFNVVRADRNSRGGGVAFYVRNGIAFKILHSNITAVLEELWISVKVNQRKYCLAIVYRPPSANVLDCFHQLTESLTNLSLDNDYAIVMGDFNINVLVNDVRSEMLNCFLESFDLSQLVKEPTRITSNSQTAIDLLMVSSADIISGYEVVDVDGISDHLALIFYVDASEISNLCKLRTYRDYSTFSLDNFYHDLLLINWDFIYIYTLRDVDQMIDFLSSNILCTFNLHAPVRNIRVTKPPAPWRTFNIKLMMRTKSDAYKKFKRTGTIAAWEFYKKIRNYVSSATRREKKAYLDYVMRHKNSKTTWNILRSLNIIKHNSISLPPHLQDLDSLNSAFLNVPQTTKSLTQLNLLDKYENVKNSGTFLFTTVSPATVEKFINRIKSHAKGSDGITTDMIRIIQKHLLKYITFIINFCITNNLYPSSWKNALVLPLPKSNYPSSFSDLRPISILPSLSKLLEMALHEQLHTFVCQNNLLTTSQSGFRPLHSTTTALLSISDNIYSAVDQGKLSCLVLLDFSKAFDTVDPNILCKKLRYFGLSSSACTLIKSFLTDRSQSVIYENNISTSLFRNFGVPQGSILSPLLFALYICDFHETASNSIVHHYADDTQLYNCFDPDEYMLGQHQINQDLQSIFDISSAHNLKLNPGKSCCILFGPKKNREINQYRINIMVNNEDISFVNECKNLGIWFDCKLRFTKRVNQLCNASYNVLRQLYPSRSVLSTQLKLKLCESLILSKLSYGDSVYGPALLQRDAERIQMIQNSCIRFSYGIRKFDHISSAFDQSGWFKMNKLRKLHCLSLVHKTLIKLILLIPRHSTALFTRSFSYWAPKLYNCLSSEYKEYI</sequence>
<keyword evidence="3" id="KW-1185">Reference proteome</keyword>
<organism evidence="2 3">
    <name type="scientific">Acanthoscelides obtectus</name>
    <name type="common">Bean weevil</name>
    <name type="synonym">Bruchus obtectus</name>
    <dbReference type="NCBI Taxonomy" id="200917"/>
    <lineage>
        <taxon>Eukaryota</taxon>
        <taxon>Metazoa</taxon>
        <taxon>Ecdysozoa</taxon>
        <taxon>Arthropoda</taxon>
        <taxon>Hexapoda</taxon>
        <taxon>Insecta</taxon>
        <taxon>Pterygota</taxon>
        <taxon>Neoptera</taxon>
        <taxon>Endopterygota</taxon>
        <taxon>Coleoptera</taxon>
        <taxon>Polyphaga</taxon>
        <taxon>Cucujiformia</taxon>
        <taxon>Chrysomeloidea</taxon>
        <taxon>Chrysomelidae</taxon>
        <taxon>Bruchinae</taxon>
        <taxon>Bruchini</taxon>
        <taxon>Acanthoscelides</taxon>
    </lineage>
</organism>
<evidence type="ECO:0000313" key="3">
    <source>
        <dbReference type="Proteomes" id="UP001152888"/>
    </source>
</evidence>
<evidence type="ECO:0000259" key="1">
    <source>
        <dbReference type="PROSITE" id="PS50878"/>
    </source>
</evidence>
<dbReference type="Proteomes" id="UP001152888">
    <property type="component" value="Unassembled WGS sequence"/>
</dbReference>
<name>A0A9P0LN59_ACAOB</name>
<accession>A0A9P0LN59</accession>
<dbReference type="InterPro" id="IPR036691">
    <property type="entry name" value="Endo/exonu/phosph_ase_sf"/>
</dbReference>
<dbReference type="EMBL" id="CAKOFQ010007362">
    <property type="protein sequence ID" value="CAH1999382.1"/>
    <property type="molecule type" value="Genomic_DNA"/>
</dbReference>
<dbReference type="AlphaFoldDB" id="A0A9P0LN59"/>
<dbReference type="Pfam" id="PF03372">
    <property type="entry name" value="Exo_endo_phos"/>
    <property type="match status" value="1"/>
</dbReference>
<comment type="caution">
    <text evidence="2">The sequence shown here is derived from an EMBL/GenBank/DDBJ whole genome shotgun (WGS) entry which is preliminary data.</text>
</comment>
<dbReference type="Pfam" id="PF00078">
    <property type="entry name" value="RVT_1"/>
    <property type="match status" value="1"/>
</dbReference>
<dbReference type="InterPro" id="IPR005135">
    <property type="entry name" value="Endo/exonuclease/phosphatase"/>
</dbReference>
<reference evidence="2" key="1">
    <citation type="submission" date="2022-03" db="EMBL/GenBank/DDBJ databases">
        <authorList>
            <person name="Sayadi A."/>
        </authorList>
    </citation>
    <scope>NUCLEOTIDE SEQUENCE</scope>
</reference>
<dbReference type="CDD" id="cd01650">
    <property type="entry name" value="RT_nLTR_like"/>
    <property type="match status" value="1"/>
</dbReference>
<dbReference type="Gene3D" id="3.60.10.10">
    <property type="entry name" value="Endonuclease/exonuclease/phosphatase"/>
    <property type="match status" value="1"/>
</dbReference>
<gene>
    <name evidence="2" type="ORF">ACAOBT_LOCUS24930</name>
</gene>
<feature type="domain" description="Reverse transcriptase" evidence="1">
    <location>
        <begin position="458"/>
        <end position="714"/>
    </location>
</feature>
<dbReference type="GO" id="GO:0071897">
    <property type="term" value="P:DNA biosynthetic process"/>
    <property type="evidence" value="ECO:0007669"/>
    <property type="project" value="UniProtKB-ARBA"/>
</dbReference>
<protein>
    <recommendedName>
        <fullName evidence="1">Reverse transcriptase domain-containing protein</fullName>
    </recommendedName>
</protein>
<dbReference type="SUPFAM" id="SSF56672">
    <property type="entry name" value="DNA/RNA polymerases"/>
    <property type="match status" value="1"/>
</dbReference>